<keyword evidence="8" id="KW-1185">Reference proteome</keyword>
<feature type="region of interest" description="Disordered" evidence="3">
    <location>
        <begin position="170"/>
        <end position="268"/>
    </location>
</feature>
<evidence type="ECO:0000259" key="5">
    <source>
        <dbReference type="PROSITE" id="PS51294"/>
    </source>
</evidence>
<dbReference type="InterPro" id="IPR001005">
    <property type="entry name" value="SANT/Myb"/>
</dbReference>
<dbReference type="PROSITE" id="PS51294">
    <property type="entry name" value="HTH_MYB"/>
    <property type="match status" value="3"/>
</dbReference>
<organism evidence="7 8">
    <name type="scientific">Aphanomyces stellatus</name>
    <dbReference type="NCBI Taxonomy" id="120398"/>
    <lineage>
        <taxon>Eukaryota</taxon>
        <taxon>Sar</taxon>
        <taxon>Stramenopiles</taxon>
        <taxon>Oomycota</taxon>
        <taxon>Saprolegniomycetes</taxon>
        <taxon>Saprolegniales</taxon>
        <taxon>Verrucalvaceae</taxon>
        <taxon>Aphanomyces</taxon>
    </lineage>
</organism>
<feature type="domain" description="Myb-like" evidence="4">
    <location>
        <begin position="125"/>
        <end position="175"/>
    </location>
</feature>
<dbReference type="PROSITE" id="PS50090">
    <property type="entry name" value="MYB_LIKE"/>
    <property type="match status" value="3"/>
</dbReference>
<accession>A0A485L0M8</accession>
<feature type="domain" description="Myb-like" evidence="4">
    <location>
        <begin position="78"/>
        <end position="124"/>
    </location>
</feature>
<evidence type="ECO:0000256" key="3">
    <source>
        <dbReference type="SAM" id="MobiDB-lite"/>
    </source>
</evidence>
<dbReference type="InterPro" id="IPR050560">
    <property type="entry name" value="MYB_TF"/>
</dbReference>
<dbReference type="InterPro" id="IPR009057">
    <property type="entry name" value="Homeodomain-like_sf"/>
</dbReference>
<dbReference type="EMBL" id="VJMH01005542">
    <property type="protein sequence ID" value="KAF0694681.1"/>
    <property type="molecule type" value="Genomic_DNA"/>
</dbReference>
<evidence type="ECO:0000259" key="4">
    <source>
        <dbReference type="PROSITE" id="PS50090"/>
    </source>
</evidence>
<gene>
    <name evidence="7" type="primary">Aste57867_14451</name>
    <name evidence="6" type="ORF">As57867_014397</name>
    <name evidence="7" type="ORF">ASTE57867_14451</name>
</gene>
<dbReference type="InterPro" id="IPR017930">
    <property type="entry name" value="Myb_dom"/>
</dbReference>
<feature type="compositionally biased region" description="Basic residues" evidence="3">
    <location>
        <begin position="170"/>
        <end position="183"/>
    </location>
</feature>
<feature type="domain" description="HTH myb-type" evidence="5">
    <location>
        <begin position="77"/>
        <end position="128"/>
    </location>
</feature>
<keyword evidence="1" id="KW-0677">Repeat</keyword>
<dbReference type="Pfam" id="PF00249">
    <property type="entry name" value="Myb_DNA-binding"/>
    <property type="match status" value="1"/>
</dbReference>
<dbReference type="AlphaFoldDB" id="A0A485L0M8"/>
<sequence>MGRTHHDRASKTSKTAMAAAARATTGWSPDDDEVLRRAVFNHGGKKWKAISMEFCPPRPPPDCQLRWNYLQNHGSSVKQAWSAREDREMVDLITKYGPGKWAVIASYLPGRNGKQCRERWHNQLNPHINKTPWSEDENNVIIYMQAKFGNRWAKIAECLRGRTDNAIKNHWHSSIKPQLRRTQRAQSAAVSPPSTTASLRPALPASKAATKKRRCDEPTMPTLSPLVVLPPDPQHPPIETTLGVKEEDDCASAPSASPRPAKKVSALGTASPSMVSHFDWHVASSCSNQDQAPSPPSLEAWLDVIPDDVGLLPSNLSESALFMHSPIFEPTPSFGTVMDSDELYEAMDLILTTADDF</sequence>
<dbReference type="SUPFAM" id="SSF46689">
    <property type="entry name" value="Homeodomain-like"/>
    <property type="match status" value="2"/>
</dbReference>
<dbReference type="GO" id="GO:0005634">
    <property type="term" value="C:nucleus"/>
    <property type="evidence" value="ECO:0007669"/>
    <property type="project" value="TreeGrafter"/>
</dbReference>
<dbReference type="Pfam" id="PF13921">
    <property type="entry name" value="Myb_DNA-bind_6"/>
    <property type="match status" value="1"/>
</dbReference>
<dbReference type="PANTHER" id="PTHR45614:SF274">
    <property type="entry name" value="MYB-LIKE DNA-BINDING PROTEIN"/>
    <property type="match status" value="1"/>
</dbReference>
<dbReference type="Gene3D" id="1.10.10.60">
    <property type="entry name" value="Homeodomain-like"/>
    <property type="match status" value="3"/>
</dbReference>
<protein>
    <submittedName>
        <fullName evidence="7">Aste57867_14451 protein</fullName>
    </submittedName>
</protein>
<keyword evidence="2" id="KW-0238">DNA-binding</keyword>
<feature type="compositionally biased region" description="Low complexity" evidence="3">
    <location>
        <begin position="251"/>
        <end position="266"/>
    </location>
</feature>
<dbReference type="EMBL" id="CAADRA010005563">
    <property type="protein sequence ID" value="VFT91273.1"/>
    <property type="molecule type" value="Genomic_DNA"/>
</dbReference>
<evidence type="ECO:0000313" key="7">
    <source>
        <dbReference type="EMBL" id="VFT91273.1"/>
    </source>
</evidence>
<dbReference type="SMART" id="SM00717">
    <property type="entry name" value="SANT"/>
    <property type="match status" value="3"/>
</dbReference>
<dbReference type="OrthoDB" id="76424at2759"/>
<dbReference type="CDD" id="cd00167">
    <property type="entry name" value="SANT"/>
    <property type="match status" value="3"/>
</dbReference>
<name>A0A485L0M8_9STRA</name>
<proteinExistence type="predicted"/>
<feature type="domain" description="Myb-like" evidence="4">
    <location>
        <begin position="27"/>
        <end position="71"/>
    </location>
</feature>
<feature type="domain" description="HTH myb-type" evidence="5">
    <location>
        <begin position="27"/>
        <end position="75"/>
    </location>
</feature>
<feature type="compositionally biased region" description="Low complexity" evidence="3">
    <location>
        <begin position="185"/>
        <end position="198"/>
    </location>
</feature>
<dbReference type="GO" id="GO:0000978">
    <property type="term" value="F:RNA polymerase II cis-regulatory region sequence-specific DNA binding"/>
    <property type="evidence" value="ECO:0007669"/>
    <property type="project" value="TreeGrafter"/>
</dbReference>
<dbReference type="GO" id="GO:0000981">
    <property type="term" value="F:DNA-binding transcription factor activity, RNA polymerase II-specific"/>
    <property type="evidence" value="ECO:0007669"/>
    <property type="project" value="TreeGrafter"/>
</dbReference>
<reference evidence="6" key="2">
    <citation type="submission" date="2019-06" db="EMBL/GenBank/DDBJ databases">
        <title>Genomics analysis of Aphanomyces spp. identifies a new class of oomycete effector associated with host adaptation.</title>
        <authorList>
            <person name="Gaulin E."/>
        </authorList>
    </citation>
    <scope>NUCLEOTIDE SEQUENCE</scope>
    <source>
        <strain evidence="6">CBS 578.67</strain>
    </source>
</reference>
<evidence type="ECO:0000256" key="1">
    <source>
        <dbReference type="ARBA" id="ARBA00022737"/>
    </source>
</evidence>
<feature type="region of interest" description="Disordered" evidence="3">
    <location>
        <begin position="1"/>
        <end position="25"/>
    </location>
</feature>
<reference evidence="7 8" key="1">
    <citation type="submission" date="2019-03" db="EMBL/GenBank/DDBJ databases">
        <authorList>
            <person name="Gaulin E."/>
            <person name="Dumas B."/>
        </authorList>
    </citation>
    <scope>NUCLEOTIDE SEQUENCE [LARGE SCALE GENOMIC DNA]</scope>
    <source>
        <strain evidence="7">CBS 568.67</strain>
    </source>
</reference>
<evidence type="ECO:0000313" key="8">
    <source>
        <dbReference type="Proteomes" id="UP000332933"/>
    </source>
</evidence>
<feature type="domain" description="HTH myb-type" evidence="5">
    <location>
        <begin position="129"/>
        <end position="179"/>
    </location>
</feature>
<dbReference type="Proteomes" id="UP000332933">
    <property type="component" value="Unassembled WGS sequence"/>
</dbReference>
<evidence type="ECO:0000313" key="6">
    <source>
        <dbReference type="EMBL" id="KAF0694681.1"/>
    </source>
</evidence>
<evidence type="ECO:0000256" key="2">
    <source>
        <dbReference type="ARBA" id="ARBA00023125"/>
    </source>
</evidence>
<feature type="compositionally biased region" description="Low complexity" evidence="3">
    <location>
        <begin position="12"/>
        <end position="25"/>
    </location>
</feature>
<dbReference type="FunFam" id="1.10.10.60:FF:000010">
    <property type="entry name" value="Transcriptional activator Myb isoform A"/>
    <property type="match status" value="1"/>
</dbReference>
<dbReference type="PANTHER" id="PTHR45614">
    <property type="entry name" value="MYB PROTEIN-RELATED"/>
    <property type="match status" value="1"/>
</dbReference>